<dbReference type="RefSeq" id="WP_164272792.1">
    <property type="nucleotide sequence ID" value="NZ_JAAGMQ010000278.1"/>
</dbReference>
<gene>
    <name evidence="3" type="ORF">G3I66_09885</name>
</gene>
<dbReference type="Proteomes" id="UP000475666">
    <property type="component" value="Unassembled WGS sequence"/>
</dbReference>
<dbReference type="EMBL" id="JAAGMQ010000278">
    <property type="protein sequence ID" value="NEC33489.1"/>
    <property type="molecule type" value="Genomic_DNA"/>
</dbReference>
<keyword evidence="2" id="KW-0472">Membrane</keyword>
<organism evidence="3 4">
    <name type="scientific">Streptomyces rubrogriseus</name>
    <dbReference type="NCBI Taxonomy" id="194673"/>
    <lineage>
        <taxon>Bacteria</taxon>
        <taxon>Bacillati</taxon>
        <taxon>Actinomycetota</taxon>
        <taxon>Actinomycetes</taxon>
        <taxon>Kitasatosporales</taxon>
        <taxon>Streptomycetaceae</taxon>
        <taxon>Streptomyces</taxon>
        <taxon>Streptomyces violaceoruber group</taxon>
    </lineage>
</organism>
<evidence type="ECO:0000313" key="3">
    <source>
        <dbReference type="EMBL" id="NEC33489.1"/>
    </source>
</evidence>
<evidence type="ECO:0000256" key="2">
    <source>
        <dbReference type="SAM" id="Phobius"/>
    </source>
</evidence>
<proteinExistence type="predicted"/>
<keyword evidence="2" id="KW-0812">Transmembrane</keyword>
<sequence>MNRPAEETSVTETSVAKTSVVETSVAETSVARTSEDDMLSLPRLGLLGGAVAGSGVLLVLLFDGPVAAGALVALLVAVAVLAARYVAGAGALDSAYRDEVRLLRTRAPGMGEWRRNVGTSTGPDGALYYRAVLRTELRRLYAAALAEHHHVSLEHQPERAAELVGPELWPWLGPVPPGTGPDGEVPLDVLRRLVDRLEALGSPRTPGAHTPSTSTRTRNPRTGKDQAT</sequence>
<feature type="transmembrane region" description="Helical" evidence="2">
    <location>
        <begin position="44"/>
        <end position="62"/>
    </location>
</feature>
<comment type="caution">
    <text evidence="3">The sequence shown here is derived from an EMBL/GenBank/DDBJ whole genome shotgun (WGS) entry which is preliminary data.</text>
</comment>
<evidence type="ECO:0000256" key="1">
    <source>
        <dbReference type="SAM" id="MobiDB-lite"/>
    </source>
</evidence>
<protein>
    <submittedName>
        <fullName evidence="3">Uncharacterized protein</fullName>
    </submittedName>
</protein>
<feature type="region of interest" description="Disordered" evidence="1">
    <location>
        <begin position="198"/>
        <end position="228"/>
    </location>
</feature>
<accession>A0A6G3T9R6</accession>
<dbReference type="AlphaFoldDB" id="A0A6G3T9R6"/>
<feature type="transmembrane region" description="Helical" evidence="2">
    <location>
        <begin position="68"/>
        <end position="87"/>
    </location>
</feature>
<name>A0A6G3T9R6_9ACTN</name>
<reference evidence="3 4" key="1">
    <citation type="submission" date="2020-01" db="EMBL/GenBank/DDBJ databases">
        <title>Insect and environment-associated Actinomycetes.</title>
        <authorList>
            <person name="Currrie C."/>
            <person name="Chevrette M."/>
            <person name="Carlson C."/>
            <person name="Stubbendieck R."/>
            <person name="Wendt-Pienkowski E."/>
        </authorList>
    </citation>
    <scope>NUCLEOTIDE SEQUENCE [LARGE SCALE GENOMIC DNA]</scope>
    <source>
        <strain evidence="3 4">SID7739</strain>
    </source>
</reference>
<keyword evidence="2" id="KW-1133">Transmembrane helix</keyword>
<evidence type="ECO:0000313" key="4">
    <source>
        <dbReference type="Proteomes" id="UP000475666"/>
    </source>
</evidence>